<feature type="transmembrane region" description="Helical" evidence="1">
    <location>
        <begin position="221"/>
        <end position="241"/>
    </location>
</feature>
<feature type="transmembrane region" description="Helical" evidence="1">
    <location>
        <begin position="155"/>
        <end position="176"/>
    </location>
</feature>
<protein>
    <submittedName>
        <fullName evidence="3">Unannotated protein</fullName>
    </submittedName>
</protein>
<dbReference type="Pfam" id="PF00892">
    <property type="entry name" value="EamA"/>
    <property type="match status" value="2"/>
</dbReference>
<evidence type="ECO:0000256" key="1">
    <source>
        <dbReference type="SAM" id="Phobius"/>
    </source>
</evidence>
<proteinExistence type="predicted"/>
<evidence type="ECO:0000259" key="2">
    <source>
        <dbReference type="Pfam" id="PF00892"/>
    </source>
</evidence>
<feature type="transmembrane region" description="Helical" evidence="1">
    <location>
        <begin position="17"/>
        <end position="36"/>
    </location>
</feature>
<dbReference type="SUPFAM" id="SSF103481">
    <property type="entry name" value="Multidrug resistance efflux transporter EmrE"/>
    <property type="match status" value="2"/>
</dbReference>
<feature type="transmembrane region" description="Helical" evidence="1">
    <location>
        <begin position="253"/>
        <end position="270"/>
    </location>
</feature>
<feature type="transmembrane region" description="Helical" evidence="1">
    <location>
        <begin position="129"/>
        <end position="149"/>
    </location>
</feature>
<feature type="transmembrane region" description="Helical" evidence="1">
    <location>
        <begin position="276"/>
        <end position="296"/>
    </location>
</feature>
<feature type="transmembrane region" description="Helical" evidence="1">
    <location>
        <begin position="48"/>
        <end position="65"/>
    </location>
</feature>
<dbReference type="AlphaFoldDB" id="A0A6J6V6G5"/>
<feature type="domain" description="EamA" evidence="2">
    <location>
        <begin position="20"/>
        <end position="146"/>
    </location>
</feature>
<evidence type="ECO:0000313" key="3">
    <source>
        <dbReference type="EMBL" id="CAB4767782.1"/>
    </source>
</evidence>
<keyword evidence="1" id="KW-1133">Transmembrane helix</keyword>
<dbReference type="GO" id="GO:0016020">
    <property type="term" value="C:membrane"/>
    <property type="evidence" value="ECO:0007669"/>
    <property type="project" value="InterPro"/>
</dbReference>
<dbReference type="InterPro" id="IPR000620">
    <property type="entry name" value="EamA_dom"/>
</dbReference>
<feature type="transmembrane region" description="Helical" evidence="1">
    <location>
        <begin position="77"/>
        <end position="95"/>
    </location>
</feature>
<reference evidence="3" key="1">
    <citation type="submission" date="2020-05" db="EMBL/GenBank/DDBJ databases">
        <authorList>
            <person name="Chiriac C."/>
            <person name="Salcher M."/>
            <person name="Ghai R."/>
            <person name="Kavagutti S V."/>
        </authorList>
    </citation>
    <scope>NUCLEOTIDE SEQUENCE</scope>
</reference>
<feature type="transmembrane region" description="Helical" evidence="1">
    <location>
        <begin position="101"/>
        <end position="122"/>
    </location>
</feature>
<organism evidence="3">
    <name type="scientific">freshwater metagenome</name>
    <dbReference type="NCBI Taxonomy" id="449393"/>
    <lineage>
        <taxon>unclassified sequences</taxon>
        <taxon>metagenomes</taxon>
        <taxon>ecological metagenomes</taxon>
    </lineage>
</organism>
<dbReference type="EMBL" id="CAEZZM010000127">
    <property type="protein sequence ID" value="CAB4767782.1"/>
    <property type="molecule type" value="Genomic_DNA"/>
</dbReference>
<gene>
    <name evidence="3" type="ORF">UFOPK2872_00977</name>
</gene>
<name>A0A6J6V6G5_9ZZZZ</name>
<dbReference type="InterPro" id="IPR037185">
    <property type="entry name" value="EmrE-like"/>
</dbReference>
<dbReference type="PANTHER" id="PTHR22911">
    <property type="entry name" value="ACYL-MALONYL CONDENSING ENZYME-RELATED"/>
    <property type="match status" value="1"/>
</dbReference>
<feature type="transmembrane region" description="Helical" evidence="1">
    <location>
        <begin position="188"/>
        <end position="209"/>
    </location>
</feature>
<keyword evidence="1" id="KW-0812">Transmembrane</keyword>
<sequence>MNRVSSASRAIGERAQIFPIGAVLVANLVWGIGPSLTLAVDMSINATIFYRVLLWPFILLAIVLFRKAPLNFETLKVSVIPGMFFGVSTIFGFVSFRTTSIANATIIGSVASAITLFVAPFFLKEKISVLQVVFAVTSFCGVAMVALGAGSGGIATLRGDVFALANAVFWTGYFVASKKARVGGINTWSFMFGVSIVQAIIAGTWGAITSDDLTSISMHDAWLILAMTLLSGTVGHTTMVWAQRYVSAGTSSLICLLAPVLSMFFAWVFFGQTIRTWQAFGSVLVLASLAAVVRFGTSERVQRDVLSTADPLLNSNP</sequence>
<accession>A0A6J6V6G5</accession>
<keyword evidence="1" id="KW-0472">Membrane</keyword>
<feature type="domain" description="EamA" evidence="2">
    <location>
        <begin position="158"/>
        <end position="293"/>
    </location>
</feature>